<evidence type="ECO:0000256" key="2">
    <source>
        <dbReference type="ARBA" id="ARBA00008335"/>
    </source>
</evidence>
<feature type="transmembrane region" description="Helical" evidence="7">
    <location>
        <begin position="12"/>
        <end position="33"/>
    </location>
</feature>
<reference evidence="10 11" key="1">
    <citation type="submission" date="2019-11" db="EMBL/GenBank/DDBJ databases">
        <authorList>
            <person name="Ren C."/>
            <person name="Wang H."/>
            <person name="Xu Y."/>
        </authorList>
    </citation>
    <scope>NUCLEOTIDE SEQUENCE [LARGE SCALE GENOMIC DNA]</scope>
    <source>
        <strain evidence="11">JNU-WLY1368</strain>
        <strain evidence="8 10">LBM 19010</strain>
    </source>
</reference>
<evidence type="ECO:0000256" key="5">
    <source>
        <dbReference type="ARBA" id="ARBA00022989"/>
    </source>
</evidence>
<evidence type="ECO:0000313" key="11">
    <source>
        <dbReference type="Proteomes" id="UP000509623"/>
    </source>
</evidence>
<feature type="transmembrane region" description="Helical" evidence="7">
    <location>
        <begin position="365"/>
        <end position="386"/>
    </location>
</feature>
<dbReference type="KEGG" id="clf:GJQ69_07870"/>
<evidence type="ECO:0000256" key="6">
    <source>
        <dbReference type="ARBA" id="ARBA00023136"/>
    </source>
</evidence>
<feature type="transmembrane region" description="Helical" evidence="7">
    <location>
        <begin position="334"/>
        <end position="353"/>
    </location>
</feature>
<feature type="transmembrane region" description="Helical" evidence="7">
    <location>
        <begin position="301"/>
        <end position="322"/>
    </location>
</feature>
<name>A0A859DRV6_9FIRM</name>
<protein>
    <submittedName>
        <fullName evidence="8">MFS transporter</fullName>
    </submittedName>
</protein>
<dbReference type="PANTHER" id="PTHR23514">
    <property type="entry name" value="BYPASS OF STOP CODON PROTEIN 6"/>
    <property type="match status" value="1"/>
</dbReference>
<dbReference type="AlphaFoldDB" id="A0A859DRV6"/>
<feature type="transmembrane region" description="Helical" evidence="7">
    <location>
        <begin position="45"/>
        <end position="66"/>
    </location>
</feature>
<dbReference type="SUPFAM" id="SSF103473">
    <property type="entry name" value="MFS general substrate transporter"/>
    <property type="match status" value="1"/>
</dbReference>
<dbReference type="Proteomes" id="UP000509623">
    <property type="component" value="Chromosome"/>
</dbReference>
<dbReference type="GO" id="GO:0005886">
    <property type="term" value="C:plasma membrane"/>
    <property type="evidence" value="ECO:0007669"/>
    <property type="project" value="UniProtKB-SubCell"/>
</dbReference>
<dbReference type="GO" id="GO:0022857">
    <property type="term" value="F:transmembrane transporter activity"/>
    <property type="evidence" value="ECO:0007669"/>
    <property type="project" value="InterPro"/>
</dbReference>
<feature type="transmembrane region" description="Helical" evidence="7">
    <location>
        <begin position="248"/>
        <end position="265"/>
    </location>
</feature>
<comment type="similarity">
    <text evidence="2">Belongs to the major facilitator superfamily.</text>
</comment>
<dbReference type="EMBL" id="CP046161">
    <property type="protein sequence ID" value="QKO30581.1"/>
    <property type="molecule type" value="Genomic_DNA"/>
</dbReference>
<proteinExistence type="inferred from homology"/>
<dbReference type="Pfam" id="PF07690">
    <property type="entry name" value="MFS_1"/>
    <property type="match status" value="1"/>
</dbReference>
<evidence type="ECO:0000256" key="7">
    <source>
        <dbReference type="SAM" id="Phobius"/>
    </source>
</evidence>
<comment type="subcellular location">
    <subcellularLocation>
        <location evidence="1">Cell membrane</location>
        <topology evidence="1">Multi-pass membrane protein</topology>
    </subcellularLocation>
</comment>
<feature type="transmembrane region" description="Helical" evidence="7">
    <location>
        <begin position="277"/>
        <end position="295"/>
    </location>
</feature>
<evidence type="ECO:0000256" key="3">
    <source>
        <dbReference type="ARBA" id="ARBA00022448"/>
    </source>
</evidence>
<evidence type="ECO:0000313" key="10">
    <source>
        <dbReference type="Proteomes" id="UP000501316"/>
    </source>
</evidence>
<keyword evidence="6 7" id="KW-0472">Membrane</keyword>
<evidence type="ECO:0000256" key="1">
    <source>
        <dbReference type="ARBA" id="ARBA00004651"/>
    </source>
</evidence>
<dbReference type="PANTHER" id="PTHR23514:SF3">
    <property type="entry name" value="BYPASS OF STOP CODON PROTEIN 6"/>
    <property type="match status" value="1"/>
</dbReference>
<feature type="transmembrane region" description="Helical" evidence="7">
    <location>
        <begin position="167"/>
        <end position="189"/>
    </location>
</feature>
<dbReference type="InterPro" id="IPR051788">
    <property type="entry name" value="MFS_Transporter"/>
</dbReference>
<dbReference type="EMBL" id="CP046051">
    <property type="protein sequence ID" value="QKN24404.1"/>
    <property type="molecule type" value="Genomic_DNA"/>
</dbReference>
<evidence type="ECO:0000313" key="8">
    <source>
        <dbReference type="EMBL" id="QKN24404.1"/>
    </source>
</evidence>
<dbReference type="Gene3D" id="1.20.1250.20">
    <property type="entry name" value="MFS general substrate transporter like domains"/>
    <property type="match status" value="2"/>
</dbReference>
<feature type="transmembrane region" description="Helical" evidence="7">
    <location>
        <begin position="142"/>
        <end position="161"/>
    </location>
</feature>
<keyword evidence="4 7" id="KW-0812">Transmembrane</keyword>
<sequence length="399" mass="43162">MQGSWRQTKRACYSGYLTQGIINSLTPLLFTVFQDSYHLNFAQLSQLIVLNFGTQLCMDIFSVFFVDRIGMRRCLTGSHLLAAGGLVLMGILPRVVSPFGGIAFSVVCCGMGSGLIEDLVSPILDSLPGEHKSSSMSMLHSFYCWGQVAVIAGTTLALHFLGSSQWYLLPICWAVIPAVNLIRFLRVPLAPALPPEEKTPISSLLHSRLYLLCLVLMLCAGAAELSMSQWSSLFAERGLGVPKMTGDLLGPCLFALLEGMGRLLYGLYGDKWNLHQVLLWCSVSCAGCYVLMALARLPLLSLMGCALCGFTVSLMWPGMYSLSSHSFPHGGTSMFGLLAVFGDIGCSAGPWLTGLFGSGEFGLRQGLLAATAFPAVMVVGMLCFCYKAVRQQEKTPNED</sequence>
<dbReference type="Proteomes" id="UP000501316">
    <property type="component" value="Chromosome"/>
</dbReference>
<evidence type="ECO:0000313" key="9">
    <source>
        <dbReference type="EMBL" id="QKO30581.1"/>
    </source>
</evidence>
<keyword evidence="5 7" id="KW-1133">Transmembrane helix</keyword>
<feature type="transmembrane region" description="Helical" evidence="7">
    <location>
        <begin position="209"/>
        <end position="228"/>
    </location>
</feature>
<dbReference type="InterPro" id="IPR036259">
    <property type="entry name" value="MFS_trans_sf"/>
</dbReference>
<accession>A0A859DRV6</accession>
<reference evidence="9" key="3">
    <citation type="journal article" date="2022" name="Int. J. Syst. Evol. Microbiol.">
        <title>Caproicibacterium lactatifermentans sp. nov., isolated from pit clay used for the production of Chinese strong aroma-type liquor.</title>
        <authorList>
            <person name="Wang H."/>
            <person name="Gu Y."/>
            <person name="Zhao D."/>
            <person name="Qiao Z."/>
            <person name="Zheng J."/>
            <person name="Gao J."/>
            <person name="Ren C."/>
            <person name="Xu Y."/>
        </authorList>
    </citation>
    <scope>NUCLEOTIDE SEQUENCE</scope>
    <source>
        <strain evidence="9">JNU-WLY1368</strain>
    </source>
</reference>
<keyword evidence="11" id="KW-1185">Reference proteome</keyword>
<evidence type="ECO:0000256" key="4">
    <source>
        <dbReference type="ARBA" id="ARBA00022692"/>
    </source>
</evidence>
<organism evidence="8 10">
    <name type="scientific">Caproicibacterium lactatifermentans</name>
    <dbReference type="NCBI Taxonomy" id="2666138"/>
    <lineage>
        <taxon>Bacteria</taxon>
        <taxon>Bacillati</taxon>
        <taxon>Bacillota</taxon>
        <taxon>Clostridia</taxon>
        <taxon>Eubacteriales</taxon>
        <taxon>Oscillospiraceae</taxon>
        <taxon>Caproicibacterium</taxon>
    </lineage>
</organism>
<gene>
    <name evidence="8" type="ORF">GJQ69_07870</name>
    <name evidence="9" type="ORF">GKP14_05930</name>
</gene>
<keyword evidence="3" id="KW-0813">Transport</keyword>
<dbReference type="RefSeq" id="WP_086035271.1">
    <property type="nucleotide sequence ID" value="NZ_CP046161.1"/>
</dbReference>
<reference evidence="9" key="2">
    <citation type="journal article" date="2021" name="Appl. Environ. Microbiol.">
        <title>Adaptability of a Caproate-Producing Bacterium Contributes to Its Dominance in an Anaerobic Fermentation System.</title>
        <authorList>
            <person name="Wang H."/>
            <person name="Gu Y."/>
            <person name="Zhou W."/>
            <person name="Zhao D."/>
            <person name="Qiao Z."/>
            <person name="Zheng J."/>
            <person name="Gao J."/>
            <person name="Chen X."/>
            <person name="Ren C."/>
            <person name="Xu Y."/>
        </authorList>
    </citation>
    <scope>NUCLEOTIDE SEQUENCE</scope>
    <source>
        <strain evidence="9">JNU-WLY1368</strain>
    </source>
</reference>
<dbReference type="InterPro" id="IPR011701">
    <property type="entry name" value="MFS"/>
</dbReference>